<dbReference type="Proteomes" id="UP000249842">
    <property type="component" value="Unassembled WGS sequence"/>
</dbReference>
<evidence type="ECO:0000313" key="1">
    <source>
        <dbReference type="EMBL" id="RAK60783.1"/>
    </source>
</evidence>
<reference evidence="2" key="1">
    <citation type="submission" date="2018-05" db="EMBL/GenBank/DDBJ databases">
        <authorList>
            <person name="Li X."/>
        </authorList>
    </citation>
    <scope>NUCLEOTIDE SEQUENCE [LARGE SCALE GENOMIC DNA]</scope>
    <source>
        <strain evidence="2">HKS-05</strain>
    </source>
</reference>
<evidence type="ECO:0000313" key="2">
    <source>
        <dbReference type="Proteomes" id="UP000249842"/>
    </source>
</evidence>
<dbReference type="AlphaFoldDB" id="A0A328B0U3"/>
<dbReference type="RefSeq" id="WP_111458075.1">
    <property type="nucleotide sequence ID" value="NZ_QFYP01000001.1"/>
</dbReference>
<sequence>MSLLPPIEIRLVSSRWCVIEDDRETASFALQSDALKYVSDKLGSPAQDALDGLEVEPTWS</sequence>
<dbReference type="EMBL" id="QFYP01000001">
    <property type="protein sequence ID" value="RAK60783.1"/>
    <property type="molecule type" value="Genomic_DNA"/>
</dbReference>
<name>A0A328B0U3_9CAUL</name>
<keyword evidence="2" id="KW-1185">Reference proteome</keyword>
<gene>
    <name evidence="1" type="ORF">DJ021_13690</name>
</gene>
<accession>A0A328B0U3</accession>
<comment type="caution">
    <text evidence="1">The sequence shown here is derived from an EMBL/GenBank/DDBJ whole genome shotgun (WGS) entry which is preliminary data.</text>
</comment>
<organism evidence="1 2">
    <name type="scientific">Phenylobacterium hankyongense</name>
    <dbReference type="NCBI Taxonomy" id="1813876"/>
    <lineage>
        <taxon>Bacteria</taxon>
        <taxon>Pseudomonadati</taxon>
        <taxon>Pseudomonadota</taxon>
        <taxon>Alphaproteobacteria</taxon>
        <taxon>Caulobacterales</taxon>
        <taxon>Caulobacteraceae</taxon>
        <taxon>Phenylobacterium</taxon>
    </lineage>
</organism>
<protein>
    <submittedName>
        <fullName evidence="1">Uncharacterized protein</fullName>
    </submittedName>
</protein>
<proteinExistence type="predicted"/>